<dbReference type="GO" id="GO:0070181">
    <property type="term" value="F:small ribosomal subunit rRNA binding"/>
    <property type="evidence" value="ECO:0007669"/>
    <property type="project" value="TreeGrafter"/>
</dbReference>
<gene>
    <name evidence="8 9" type="primary">rpsF</name>
    <name evidence="9" type="ORF">NCTC503_02742</name>
</gene>
<protein>
    <recommendedName>
        <fullName evidence="7 8">Small ribosomal subunit protein bS6</fullName>
    </recommendedName>
</protein>
<dbReference type="OrthoDB" id="9812702at2"/>
<dbReference type="Pfam" id="PF01250">
    <property type="entry name" value="Ribosomal_S6"/>
    <property type="match status" value="1"/>
</dbReference>
<evidence type="ECO:0000256" key="5">
    <source>
        <dbReference type="ARBA" id="ARBA00023274"/>
    </source>
</evidence>
<dbReference type="PANTHER" id="PTHR21011:SF1">
    <property type="entry name" value="SMALL RIBOSOMAL SUBUNIT PROTEIN BS6M"/>
    <property type="match status" value="1"/>
</dbReference>
<comment type="similarity">
    <text evidence="1 8">Belongs to the bacterial ribosomal protein bS6 family.</text>
</comment>
<keyword evidence="2 8" id="KW-0699">rRNA-binding</keyword>
<dbReference type="AlphaFoldDB" id="A0A4U9RXE4"/>
<sequence>MRAYELMFILKPSLDEEAVKANVEKFKGIIETNGGEIENVDLWGKRKLAYPIEKVTEGHYVLVNFKSNPELPKELTRNLKISDNVIRDMIVKKEN</sequence>
<dbReference type="GO" id="GO:0005840">
    <property type="term" value="C:ribosome"/>
    <property type="evidence" value="ECO:0007669"/>
    <property type="project" value="UniProtKB-KW"/>
</dbReference>
<evidence type="ECO:0000256" key="1">
    <source>
        <dbReference type="ARBA" id="ARBA00009512"/>
    </source>
</evidence>
<dbReference type="InterPro" id="IPR014717">
    <property type="entry name" value="Transl_elong_EF1B/ribsomal_bS6"/>
</dbReference>
<dbReference type="FunFam" id="3.30.70.60:FF:000002">
    <property type="entry name" value="30S ribosomal protein S6"/>
    <property type="match status" value="1"/>
</dbReference>
<keyword evidence="10" id="KW-1185">Reference proteome</keyword>
<dbReference type="InterPro" id="IPR020814">
    <property type="entry name" value="Ribosomal_S6_plastid/chlpt"/>
</dbReference>
<reference evidence="9 10" key="1">
    <citation type="submission" date="2019-05" db="EMBL/GenBank/DDBJ databases">
        <authorList>
            <consortium name="Pathogen Informatics"/>
        </authorList>
    </citation>
    <scope>NUCLEOTIDE SEQUENCE [LARGE SCALE GENOMIC DNA]</scope>
    <source>
        <strain evidence="9 10">NCTC503</strain>
    </source>
</reference>
<keyword evidence="3 8" id="KW-0694">RNA-binding</keyword>
<dbReference type="InterPro" id="IPR000529">
    <property type="entry name" value="Ribosomal_bS6"/>
</dbReference>
<proteinExistence type="inferred from homology"/>
<keyword evidence="5 8" id="KW-0687">Ribonucleoprotein</keyword>
<evidence type="ECO:0000313" key="9">
    <source>
        <dbReference type="EMBL" id="VTQ96551.1"/>
    </source>
</evidence>
<name>A0A4U9RXE4_HATHI</name>
<evidence type="ECO:0000256" key="2">
    <source>
        <dbReference type="ARBA" id="ARBA00022730"/>
    </source>
</evidence>
<comment type="function">
    <text evidence="6 8">Binds together with bS18 to 16S ribosomal RNA.</text>
</comment>
<dbReference type="RefSeq" id="WP_138211202.1">
    <property type="nucleotide sequence ID" value="NZ_CBCRUQ010000007.1"/>
</dbReference>
<organism evidence="9 10">
    <name type="scientific">Hathewaya histolytica</name>
    <name type="common">Clostridium histolyticum</name>
    <dbReference type="NCBI Taxonomy" id="1498"/>
    <lineage>
        <taxon>Bacteria</taxon>
        <taxon>Bacillati</taxon>
        <taxon>Bacillota</taxon>
        <taxon>Clostridia</taxon>
        <taxon>Eubacteriales</taxon>
        <taxon>Clostridiaceae</taxon>
        <taxon>Hathewaya</taxon>
    </lineage>
</organism>
<dbReference type="GO" id="GO:0006412">
    <property type="term" value="P:translation"/>
    <property type="evidence" value="ECO:0007669"/>
    <property type="project" value="UniProtKB-UniRule"/>
</dbReference>
<dbReference type="NCBIfam" id="TIGR00166">
    <property type="entry name" value="S6"/>
    <property type="match status" value="1"/>
</dbReference>
<dbReference type="Gene3D" id="3.30.70.60">
    <property type="match status" value="1"/>
</dbReference>
<dbReference type="HAMAP" id="MF_00360">
    <property type="entry name" value="Ribosomal_bS6"/>
    <property type="match status" value="1"/>
</dbReference>
<dbReference type="InterPro" id="IPR035980">
    <property type="entry name" value="Ribosomal_bS6_sf"/>
</dbReference>
<dbReference type="EMBL" id="LR590481">
    <property type="protein sequence ID" value="VTQ96551.1"/>
    <property type="molecule type" value="Genomic_DNA"/>
</dbReference>
<dbReference type="SUPFAM" id="SSF54995">
    <property type="entry name" value="Ribosomal protein S6"/>
    <property type="match status" value="1"/>
</dbReference>
<dbReference type="GO" id="GO:0003735">
    <property type="term" value="F:structural constituent of ribosome"/>
    <property type="evidence" value="ECO:0007669"/>
    <property type="project" value="InterPro"/>
</dbReference>
<dbReference type="PANTHER" id="PTHR21011">
    <property type="entry name" value="MITOCHONDRIAL 28S RIBOSOMAL PROTEIN S6"/>
    <property type="match status" value="1"/>
</dbReference>
<evidence type="ECO:0000256" key="3">
    <source>
        <dbReference type="ARBA" id="ARBA00022884"/>
    </source>
</evidence>
<evidence type="ECO:0000256" key="6">
    <source>
        <dbReference type="ARBA" id="ARBA00035104"/>
    </source>
</evidence>
<dbReference type="CDD" id="cd00473">
    <property type="entry name" value="bS6"/>
    <property type="match status" value="1"/>
</dbReference>
<accession>A0A4U9RXE4</accession>
<evidence type="ECO:0000256" key="7">
    <source>
        <dbReference type="ARBA" id="ARBA00035294"/>
    </source>
</evidence>
<evidence type="ECO:0000256" key="4">
    <source>
        <dbReference type="ARBA" id="ARBA00022980"/>
    </source>
</evidence>
<keyword evidence="4 8" id="KW-0689">Ribosomal protein</keyword>
<dbReference type="Proteomes" id="UP000308489">
    <property type="component" value="Chromosome 1"/>
</dbReference>
<evidence type="ECO:0000313" key="10">
    <source>
        <dbReference type="Proteomes" id="UP000308489"/>
    </source>
</evidence>
<dbReference type="GO" id="GO:0005737">
    <property type="term" value="C:cytoplasm"/>
    <property type="evidence" value="ECO:0007669"/>
    <property type="project" value="UniProtKB-ARBA"/>
</dbReference>
<dbReference type="GO" id="GO:1990904">
    <property type="term" value="C:ribonucleoprotein complex"/>
    <property type="evidence" value="ECO:0007669"/>
    <property type="project" value="UniProtKB-KW"/>
</dbReference>
<evidence type="ECO:0000256" key="8">
    <source>
        <dbReference type="HAMAP-Rule" id="MF_00360"/>
    </source>
</evidence>
<dbReference type="KEGG" id="hhw:NCTC503_02742"/>